<dbReference type="EMBL" id="UYRT01028535">
    <property type="protein sequence ID" value="VDK67853.1"/>
    <property type="molecule type" value="Genomic_DNA"/>
</dbReference>
<evidence type="ECO:0000313" key="2">
    <source>
        <dbReference type="EMBL" id="VDK67853.1"/>
    </source>
</evidence>
<keyword evidence="1" id="KW-0732">Signal</keyword>
<evidence type="ECO:0000313" key="3">
    <source>
        <dbReference type="Proteomes" id="UP000271098"/>
    </source>
</evidence>
<name>A0A3P6SEJ9_9BILA</name>
<protein>
    <submittedName>
        <fullName evidence="2">Uncharacterized protein</fullName>
    </submittedName>
</protein>
<feature type="chain" id="PRO_5018097819" evidence="1">
    <location>
        <begin position="18"/>
        <end position="60"/>
    </location>
</feature>
<keyword evidence="3" id="KW-1185">Reference proteome</keyword>
<feature type="signal peptide" evidence="1">
    <location>
        <begin position="1"/>
        <end position="17"/>
    </location>
</feature>
<reference evidence="2 3" key="1">
    <citation type="submission" date="2018-11" db="EMBL/GenBank/DDBJ databases">
        <authorList>
            <consortium name="Pathogen Informatics"/>
        </authorList>
    </citation>
    <scope>NUCLEOTIDE SEQUENCE [LARGE SCALE GENOMIC DNA]</scope>
</reference>
<dbReference type="AlphaFoldDB" id="A0A3P6SEJ9"/>
<sequence length="60" mass="6583">MIAFIFLCSILCGLVNWKRHRATIHCATSSNVKQEQLIIGNLKAPVTVDYDVEADCGTSS</sequence>
<dbReference type="Proteomes" id="UP000271098">
    <property type="component" value="Unassembled WGS sequence"/>
</dbReference>
<proteinExistence type="predicted"/>
<accession>A0A3P6SEJ9</accession>
<evidence type="ECO:0000256" key="1">
    <source>
        <dbReference type="SAM" id="SignalP"/>
    </source>
</evidence>
<gene>
    <name evidence="2" type="ORF">GPUH_LOCUS9073</name>
</gene>
<organism evidence="2 3">
    <name type="scientific">Gongylonema pulchrum</name>
    <dbReference type="NCBI Taxonomy" id="637853"/>
    <lineage>
        <taxon>Eukaryota</taxon>
        <taxon>Metazoa</taxon>
        <taxon>Ecdysozoa</taxon>
        <taxon>Nematoda</taxon>
        <taxon>Chromadorea</taxon>
        <taxon>Rhabditida</taxon>
        <taxon>Spirurina</taxon>
        <taxon>Spiruromorpha</taxon>
        <taxon>Spiruroidea</taxon>
        <taxon>Gongylonematidae</taxon>
        <taxon>Gongylonema</taxon>
    </lineage>
</organism>